<evidence type="ECO:0000256" key="1">
    <source>
        <dbReference type="SAM" id="Phobius"/>
    </source>
</evidence>
<evidence type="ECO:0000313" key="4">
    <source>
        <dbReference type="Proteomes" id="UP001139031"/>
    </source>
</evidence>
<sequence>MANFRVHVLGAAIPSALAAGLAMAGGLVTPAVGGVCFGLGVLGGMLPDIDADNSVPTRIIFGTLAVAAAAAVALALREHTAPWLVALAALAAFAVIRVGLRGFTAWLCVHRGLVHSLPFAALVGAVAVHLAWRSFHLAPTPAWLAGVFLTGGFLIHLVLDELFSVDLVGARMKRPFGTALKLGSRRQWLGTALLYAGVIGLLTVAPPADRFVRDVTSSRTRAAIAATFAGLR</sequence>
<evidence type="ECO:0000256" key="2">
    <source>
        <dbReference type="SAM" id="SignalP"/>
    </source>
</evidence>
<proteinExistence type="predicted"/>
<dbReference type="InterPro" id="IPR007404">
    <property type="entry name" value="YdjM-like"/>
</dbReference>
<feature type="transmembrane region" description="Helical" evidence="1">
    <location>
        <begin position="28"/>
        <end position="47"/>
    </location>
</feature>
<accession>A0ABS7TUF4</accession>
<dbReference type="Pfam" id="PF04307">
    <property type="entry name" value="YdjM"/>
    <property type="match status" value="1"/>
</dbReference>
<keyword evidence="2" id="KW-0732">Signal</keyword>
<feature type="transmembrane region" description="Helical" evidence="1">
    <location>
        <begin position="82"/>
        <end position="100"/>
    </location>
</feature>
<organism evidence="3 4">
    <name type="scientific">Nannocystis pusilla</name>
    <dbReference type="NCBI Taxonomy" id="889268"/>
    <lineage>
        <taxon>Bacteria</taxon>
        <taxon>Pseudomonadati</taxon>
        <taxon>Myxococcota</taxon>
        <taxon>Polyangia</taxon>
        <taxon>Nannocystales</taxon>
        <taxon>Nannocystaceae</taxon>
        <taxon>Nannocystis</taxon>
    </lineage>
</organism>
<keyword evidence="1" id="KW-0812">Transmembrane</keyword>
<dbReference type="EMBL" id="JAIRAU010000027">
    <property type="protein sequence ID" value="MBZ5711790.1"/>
    <property type="molecule type" value="Genomic_DNA"/>
</dbReference>
<dbReference type="GO" id="GO:0016787">
    <property type="term" value="F:hydrolase activity"/>
    <property type="evidence" value="ECO:0007669"/>
    <property type="project" value="UniProtKB-KW"/>
</dbReference>
<reference evidence="3" key="1">
    <citation type="submission" date="2021-08" db="EMBL/GenBank/DDBJ databases">
        <authorList>
            <person name="Stevens D.C."/>
        </authorList>
    </citation>
    <scope>NUCLEOTIDE SEQUENCE</scope>
    <source>
        <strain evidence="3">DSM 53165</strain>
    </source>
</reference>
<keyword evidence="1" id="KW-0472">Membrane</keyword>
<feature type="transmembrane region" description="Helical" evidence="1">
    <location>
        <begin position="59"/>
        <end position="76"/>
    </location>
</feature>
<dbReference type="RefSeq" id="WP_224193551.1">
    <property type="nucleotide sequence ID" value="NZ_JAIRAU010000027.1"/>
</dbReference>
<keyword evidence="4" id="KW-1185">Reference proteome</keyword>
<evidence type="ECO:0000313" key="3">
    <source>
        <dbReference type="EMBL" id="MBZ5711790.1"/>
    </source>
</evidence>
<feature type="signal peptide" evidence="2">
    <location>
        <begin position="1"/>
        <end position="24"/>
    </location>
</feature>
<feature type="transmembrane region" description="Helical" evidence="1">
    <location>
        <begin position="144"/>
        <end position="168"/>
    </location>
</feature>
<gene>
    <name evidence="3" type="ORF">K7C98_21320</name>
</gene>
<keyword evidence="1" id="KW-1133">Transmembrane helix</keyword>
<keyword evidence="3" id="KW-0378">Hydrolase</keyword>
<feature type="transmembrane region" description="Helical" evidence="1">
    <location>
        <begin position="188"/>
        <end position="208"/>
    </location>
</feature>
<feature type="transmembrane region" description="Helical" evidence="1">
    <location>
        <begin position="112"/>
        <end position="132"/>
    </location>
</feature>
<feature type="chain" id="PRO_5045247075" evidence="2">
    <location>
        <begin position="25"/>
        <end position="232"/>
    </location>
</feature>
<name>A0ABS7TUF4_9BACT</name>
<comment type="caution">
    <text evidence="3">The sequence shown here is derived from an EMBL/GenBank/DDBJ whole genome shotgun (WGS) entry which is preliminary data.</text>
</comment>
<protein>
    <submittedName>
        <fullName evidence="3">Metal-dependent hydrolase</fullName>
    </submittedName>
</protein>
<dbReference type="Proteomes" id="UP001139031">
    <property type="component" value="Unassembled WGS sequence"/>
</dbReference>